<comment type="caution">
    <text evidence="1">The sequence shown here is derived from an EMBL/GenBank/DDBJ whole genome shotgun (WGS) entry which is preliminary data.</text>
</comment>
<keyword evidence="2" id="KW-1185">Reference proteome</keyword>
<reference evidence="1" key="1">
    <citation type="journal article" date="2023" name="G3 (Bethesda)">
        <title>A reference genome for the long-term kleptoplast-retaining sea slug Elysia crispata morphotype clarki.</title>
        <authorList>
            <person name="Eastman K.E."/>
            <person name="Pendleton A.L."/>
            <person name="Shaikh M.A."/>
            <person name="Suttiyut T."/>
            <person name="Ogas R."/>
            <person name="Tomko P."/>
            <person name="Gavelis G."/>
            <person name="Widhalm J.R."/>
            <person name="Wisecaver J.H."/>
        </authorList>
    </citation>
    <scope>NUCLEOTIDE SEQUENCE</scope>
    <source>
        <strain evidence="1">ECLA1</strain>
    </source>
</reference>
<gene>
    <name evidence="1" type="ORF">RRG08_040873</name>
</gene>
<dbReference type="Proteomes" id="UP001283361">
    <property type="component" value="Unassembled WGS sequence"/>
</dbReference>
<protein>
    <submittedName>
        <fullName evidence="1">Uncharacterized protein</fullName>
    </submittedName>
</protein>
<dbReference type="EMBL" id="JAWDGP010000840">
    <property type="protein sequence ID" value="KAK3796814.1"/>
    <property type="molecule type" value="Genomic_DNA"/>
</dbReference>
<organism evidence="1 2">
    <name type="scientific">Elysia crispata</name>
    <name type="common">lettuce slug</name>
    <dbReference type="NCBI Taxonomy" id="231223"/>
    <lineage>
        <taxon>Eukaryota</taxon>
        <taxon>Metazoa</taxon>
        <taxon>Spiralia</taxon>
        <taxon>Lophotrochozoa</taxon>
        <taxon>Mollusca</taxon>
        <taxon>Gastropoda</taxon>
        <taxon>Heterobranchia</taxon>
        <taxon>Euthyneura</taxon>
        <taxon>Panpulmonata</taxon>
        <taxon>Sacoglossa</taxon>
        <taxon>Placobranchoidea</taxon>
        <taxon>Plakobranchidae</taxon>
        <taxon>Elysia</taxon>
    </lineage>
</organism>
<evidence type="ECO:0000313" key="1">
    <source>
        <dbReference type="EMBL" id="KAK3796814.1"/>
    </source>
</evidence>
<accession>A0AAE1E734</accession>
<evidence type="ECO:0000313" key="2">
    <source>
        <dbReference type="Proteomes" id="UP001283361"/>
    </source>
</evidence>
<name>A0AAE1E734_9GAST</name>
<proteinExistence type="predicted"/>
<dbReference type="AlphaFoldDB" id="A0AAE1E734"/>
<sequence length="110" mass="12030">MIYSKLLTPRRHYSVYPINLSVRIKLMAILSRDLFLPPLLGAHGLTSLPAKDLSTSPSEIDPGQEASERVCRSAVCPLHPWPRAVAKTVGKLETDRALGLALAAAQFILK</sequence>